<feature type="compositionally biased region" description="Basic residues" evidence="4">
    <location>
        <begin position="87"/>
        <end position="96"/>
    </location>
</feature>
<feature type="compositionally biased region" description="Gly residues" evidence="4">
    <location>
        <begin position="98"/>
        <end position="110"/>
    </location>
</feature>
<accession>A0A7J8PB01</accession>
<evidence type="ECO:0000256" key="1">
    <source>
        <dbReference type="ARBA" id="ARBA00007320"/>
    </source>
</evidence>
<evidence type="ECO:0000313" key="6">
    <source>
        <dbReference type="Proteomes" id="UP000593578"/>
    </source>
</evidence>
<evidence type="ECO:0000256" key="2">
    <source>
        <dbReference type="ARBA" id="ARBA00022980"/>
    </source>
</evidence>
<evidence type="ECO:0008006" key="7">
    <source>
        <dbReference type="Google" id="ProtNLM"/>
    </source>
</evidence>
<dbReference type="PANTHER" id="PTHR12934:SF11">
    <property type="entry name" value="LARGE RIBOSOMAL SUBUNIT PROTEIN UL15M"/>
    <property type="match status" value="1"/>
</dbReference>
<dbReference type="GO" id="GO:0003735">
    <property type="term" value="F:structural constituent of ribosome"/>
    <property type="evidence" value="ECO:0007669"/>
    <property type="project" value="InterPro"/>
</dbReference>
<keyword evidence="2" id="KW-0689">Ribosomal protein</keyword>
<evidence type="ECO:0000256" key="3">
    <source>
        <dbReference type="ARBA" id="ARBA00023274"/>
    </source>
</evidence>
<protein>
    <recommendedName>
        <fullName evidence="7">Ribosomal protein L18e/L15P domain-containing protein</fullName>
    </recommendedName>
</protein>
<sequence length="178" mass="19292">MAAMLSLSPNPPITTLPSLRSTFKGNLRNLKPNPFHIIRIRTKQQGVEAQKGTRSLVVVNQAATTQVSVTASNVRFRLDNLGPQPGSRKKGKRKGRGISAGQGGSCGFGMRGQKSRSGPGVRKGFEGGQMPLYRRIPKLRGIAGGNLYLFIFTSNALLWNCGFWVRIPGIMELVLGCL</sequence>
<reference evidence="5 6" key="1">
    <citation type="journal article" date="2019" name="Genome Biol. Evol.">
        <title>Insights into the evolution of the New World diploid cottons (Gossypium, subgenus Houzingenia) based on genome sequencing.</title>
        <authorList>
            <person name="Grover C.E."/>
            <person name="Arick M.A. 2nd"/>
            <person name="Thrash A."/>
            <person name="Conover J.L."/>
            <person name="Sanders W.S."/>
            <person name="Peterson D.G."/>
            <person name="Frelichowski J.E."/>
            <person name="Scheffler J.A."/>
            <person name="Scheffler B.E."/>
            <person name="Wendel J.F."/>
        </authorList>
    </citation>
    <scope>NUCLEOTIDE SEQUENCE [LARGE SCALE GENOMIC DNA]</scope>
    <source>
        <strain evidence="5">8</strain>
        <tissue evidence="5">Leaf</tissue>
    </source>
</reference>
<comment type="similarity">
    <text evidence="1">Belongs to the universal ribosomal protein uL15 family.</text>
</comment>
<dbReference type="Proteomes" id="UP000593578">
    <property type="component" value="Unassembled WGS sequence"/>
</dbReference>
<evidence type="ECO:0000313" key="5">
    <source>
        <dbReference type="EMBL" id="MBA0586326.1"/>
    </source>
</evidence>
<dbReference type="SUPFAM" id="SSF52080">
    <property type="entry name" value="Ribosomal proteins L15p and L18e"/>
    <property type="match status" value="1"/>
</dbReference>
<proteinExistence type="inferred from homology"/>
<comment type="caution">
    <text evidence="5">The sequence shown here is derived from an EMBL/GenBank/DDBJ whole genome shotgun (WGS) entry which is preliminary data.</text>
</comment>
<feature type="region of interest" description="Disordered" evidence="4">
    <location>
        <begin position="79"/>
        <end position="124"/>
    </location>
</feature>
<dbReference type="GO" id="GO:0006412">
    <property type="term" value="P:translation"/>
    <property type="evidence" value="ECO:0007669"/>
    <property type="project" value="InterPro"/>
</dbReference>
<dbReference type="EMBL" id="JABEZZ010000005">
    <property type="protein sequence ID" value="MBA0586326.1"/>
    <property type="molecule type" value="Genomic_DNA"/>
</dbReference>
<gene>
    <name evidence="5" type="ORF">Gorai_017069</name>
</gene>
<dbReference type="GO" id="GO:0022625">
    <property type="term" value="C:cytosolic large ribosomal subunit"/>
    <property type="evidence" value="ECO:0007669"/>
    <property type="project" value="TreeGrafter"/>
</dbReference>
<organism evidence="5 6">
    <name type="scientific">Gossypium raimondii</name>
    <name type="common">Peruvian cotton</name>
    <name type="synonym">Gossypium klotzschianum subsp. raimondii</name>
    <dbReference type="NCBI Taxonomy" id="29730"/>
    <lineage>
        <taxon>Eukaryota</taxon>
        <taxon>Viridiplantae</taxon>
        <taxon>Streptophyta</taxon>
        <taxon>Embryophyta</taxon>
        <taxon>Tracheophyta</taxon>
        <taxon>Spermatophyta</taxon>
        <taxon>Magnoliopsida</taxon>
        <taxon>eudicotyledons</taxon>
        <taxon>Gunneridae</taxon>
        <taxon>Pentapetalae</taxon>
        <taxon>rosids</taxon>
        <taxon>malvids</taxon>
        <taxon>Malvales</taxon>
        <taxon>Malvaceae</taxon>
        <taxon>Malvoideae</taxon>
        <taxon>Gossypium</taxon>
    </lineage>
</organism>
<keyword evidence="3" id="KW-0687">Ribonucleoprotein</keyword>
<dbReference type="PANTHER" id="PTHR12934">
    <property type="entry name" value="50S RIBOSOMAL PROTEIN L15"/>
    <property type="match status" value="1"/>
</dbReference>
<name>A0A7J8PB01_GOSRA</name>
<evidence type="ECO:0000256" key="4">
    <source>
        <dbReference type="SAM" id="MobiDB-lite"/>
    </source>
</evidence>
<dbReference type="AlphaFoldDB" id="A0A7J8PB01"/>
<dbReference type="InterPro" id="IPR005749">
    <property type="entry name" value="Ribosomal_uL15_bac-type"/>
</dbReference>
<dbReference type="InterPro" id="IPR036227">
    <property type="entry name" value="Ribosomal_uL15/eL18_sf"/>
</dbReference>